<evidence type="ECO:0000313" key="3">
    <source>
        <dbReference type="EMBL" id="GCE02332.1"/>
    </source>
</evidence>
<accession>A0A401Z631</accession>
<reference evidence="3 4" key="1">
    <citation type="submission" date="2018-12" db="EMBL/GenBank/DDBJ databases">
        <title>Draft genome sequence of Embleya hyalina NBRC 13850T.</title>
        <authorList>
            <person name="Komaki H."/>
            <person name="Hosoyama A."/>
            <person name="Kimura A."/>
            <person name="Ichikawa N."/>
            <person name="Tamura T."/>
        </authorList>
    </citation>
    <scope>NUCLEOTIDE SEQUENCE [LARGE SCALE GENOMIC DNA]</scope>
    <source>
        <strain evidence="3 4">NBRC 13850</strain>
    </source>
</reference>
<evidence type="ECO:0000313" key="4">
    <source>
        <dbReference type="Proteomes" id="UP000286931"/>
    </source>
</evidence>
<dbReference type="Pfam" id="PF12770">
    <property type="entry name" value="CHAT"/>
    <property type="match status" value="1"/>
</dbReference>
<evidence type="ECO:0000259" key="2">
    <source>
        <dbReference type="Pfam" id="PF12770"/>
    </source>
</evidence>
<dbReference type="Proteomes" id="UP000286931">
    <property type="component" value="Unassembled WGS sequence"/>
</dbReference>
<evidence type="ECO:0000256" key="1">
    <source>
        <dbReference type="SAM" id="MobiDB-lite"/>
    </source>
</evidence>
<sequence>MTGEDIAALDLSGTELVVLSACDTGLGDIRVQEGPQGPAHAFTLAGARWILVTLWRVHDRIGREFTTAFHTDYATHGDPRRALRHARSRTAAEHPDPVHWAAYVLYGIPASAEPDGLRRESGPSGSSRYAKTPSDGKPSRTNHDTVPNPAESRRPLRSPDGGMPTRTC</sequence>
<feature type="domain" description="CHAT" evidence="2">
    <location>
        <begin position="2"/>
        <end position="107"/>
    </location>
</feature>
<dbReference type="InterPro" id="IPR024983">
    <property type="entry name" value="CHAT_dom"/>
</dbReference>
<name>A0A401Z631_9ACTN</name>
<organism evidence="3 4">
    <name type="scientific">Embleya hyalina</name>
    <dbReference type="NCBI Taxonomy" id="516124"/>
    <lineage>
        <taxon>Bacteria</taxon>
        <taxon>Bacillati</taxon>
        <taxon>Actinomycetota</taxon>
        <taxon>Actinomycetes</taxon>
        <taxon>Kitasatosporales</taxon>
        <taxon>Streptomycetaceae</taxon>
        <taxon>Embleya</taxon>
    </lineage>
</organism>
<dbReference type="AlphaFoldDB" id="A0A401Z631"/>
<protein>
    <submittedName>
        <fullName evidence="3">CHAT domain-containing protein</fullName>
    </submittedName>
</protein>
<feature type="region of interest" description="Disordered" evidence="1">
    <location>
        <begin position="113"/>
        <end position="168"/>
    </location>
</feature>
<keyword evidence="4" id="KW-1185">Reference proteome</keyword>
<dbReference type="EMBL" id="BIFH01000061">
    <property type="protein sequence ID" value="GCE02332.1"/>
    <property type="molecule type" value="Genomic_DNA"/>
</dbReference>
<gene>
    <name evidence="3" type="ORF">EHYA_10109</name>
</gene>
<proteinExistence type="predicted"/>
<comment type="caution">
    <text evidence="3">The sequence shown here is derived from an EMBL/GenBank/DDBJ whole genome shotgun (WGS) entry which is preliminary data.</text>
</comment>